<dbReference type="RefSeq" id="WP_245725807.1">
    <property type="nucleotide sequence ID" value="NZ_FOGZ01000018.1"/>
</dbReference>
<protein>
    <submittedName>
        <fullName evidence="4">Gluconate 5-dehydrogenase</fullName>
    </submittedName>
</protein>
<dbReference type="FunFam" id="3.40.50.720:FF:000084">
    <property type="entry name" value="Short-chain dehydrogenase reductase"/>
    <property type="match status" value="1"/>
</dbReference>
<evidence type="ECO:0000256" key="2">
    <source>
        <dbReference type="ARBA" id="ARBA00023002"/>
    </source>
</evidence>
<dbReference type="PROSITE" id="PS00061">
    <property type="entry name" value="ADH_SHORT"/>
    <property type="match status" value="1"/>
</dbReference>
<gene>
    <name evidence="4" type="ORF">SAMN05443377_11826</name>
</gene>
<sequence>MVTGDGRDLFSLAGRTALVTGSVRGIGLVVAQALGRAGASVILNGRHAETVAVAVEKLQDEGIDADPFVADMAQPGVSEQMLSAVGERTDILVNTIGARDRRGTGEMATNEFRVVVELDLVSIYGISAAVSRQMVARGCQGRIINISSVVGHLGKRGDVAYSAAKSGLEGLTRAMAADLGPHGITVNAIAPGCIATPANRELVEDPKWRDWLVRRTMLGRWGRPEELAGVVVALASDAGSFITGQTIDVDGGMSVTF</sequence>
<dbReference type="PRINTS" id="PR00081">
    <property type="entry name" value="GDHRDH"/>
</dbReference>
<dbReference type="AlphaFoldDB" id="A0A1H9T379"/>
<dbReference type="InterPro" id="IPR050259">
    <property type="entry name" value="SDR"/>
</dbReference>
<dbReference type="GO" id="GO:0016491">
    <property type="term" value="F:oxidoreductase activity"/>
    <property type="evidence" value="ECO:0007669"/>
    <property type="project" value="UniProtKB-KW"/>
</dbReference>
<dbReference type="InterPro" id="IPR036291">
    <property type="entry name" value="NAD(P)-bd_dom_sf"/>
</dbReference>
<keyword evidence="2" id="KW-0560">Oxidoreductase</keyword>
<dbReference type="PANTHER" id="PTHR42879">
    <property type="entry name" value="3-OXOACYL-(ACYL-CARRIER-PROTEIN) REDUCTASE"/>
    <property type="match status" value="1"/>
</dbReference>
<dbReference type="Pfam" id="PF13561">
    <property type="entry name" value="adh_short_C2"/>
    <property type="match status" value="1"/>
</dbReference>
<accession>A0A1H9T379</accession>
<name>A0A1H9T379_9ACTN</name>
<dbReference type="InterPro" id="IPR057326">
    <property type="entry name" value="KR_dom"/>
</dbReference>
<dbReference type="InterPro" id="IPR020904">
    <property type="entry name" value="Sc_DH/Rdtase_CS"/>
</dbReference>
<keyword evidence="5" id="KW-1185">Reference proteome</keyword>
<dbReference type="SMART" id="SM00822">
    <property type="entry name" value="PKS_KR"/>
    <property type="match status" value="1"/>
</dbReference>
<proteinExistence type="inferred from homology"/>
<organism evidence="4 5">
    <name type="scientific">Propionibacterium cyclohexanicum</name>
    <dbReference type="NCBI Taxonomy" id="64702"/>
    <lineage>
        <taxon>Bacteria</taxon>
        <taxon>Bacillati</taxon>
        <taxon>Actinomycetota</taxon>
        <taxon>Actinomycetes</taxon>
        <taxon>Propionibacteriales</taxon>
        <taxon>Propionibacteriaceae</taxon>
        <taxon>Propionibacterium</taxon>
    </lineage>
</organism>
<evidence type="ECO:0000256" key="1">
    <source>
        <dbReference type="ARBA" id="ARBA00006484"/>
    </source>
</evidence>
<dbReference type="SUPFAM" id="SSF51735">
    <property type="entry name" value="NAD(P)-binding Rossmann-fold domains"/>
    <property type="match status" value="1"/>
</dbReference>
<feature type="domain" description="Ketoreductase" evidence="3">
    <location>
        <begin position="15"/>
        <end position="192"/>
    </location>
</feature>
<dbReference type="GO" id="GO:0032787">
    <property type="term" value="P:monocarboxylic acid metabolic process"/>
    <property type="evidence" value="ECO:0007669"/>
    <property type="project" value="UniProtKB-ARBA"/>
</dbReference>
<evidence type="ECO:0000313" key="4">
    <source>
        <dbReference type="EMBL" id="SER91576.1"/>
    </source>
</evidence>
<dbReference type="Gene3D" id="3.40.50.720">
    <property type="entry name" value="NAD(P)-binding Rossmann-like Domain"/>
    <property type="match status" value="1"/>
</dbReference>
<reference evidence="4 5" key="1">
    <citation type="submission" date="2016-10" db="EMBL/GenBank/DDBJ databases">
        <authorList>
            <person name="de Groot N.N."/>
        </authorList>
    </citation>
    <scope>NUCLEOTIDE SEQUENCE [LARGE SCALE GENOMIC DNA]</scope>
    <source>
        <strain evidence="4 5">DSM 16859</strain>
    </source>
</reference>
<dbReference type="STRING" id="64702.SAMN05443377_11826"/>
<evidence type="ECO:0000259" key="3">
    <source>
        <dbReference type="SMART" id="SM00822"/>
    </source>
</evidence>
<comment type="similarity">
    <text evidence="1">Belongs to the short-chain dehydrogenases/reductases (SDR) family.</text>
</comment>
<dbReference type="PANTHER" id="PTHR42879:SF2">
    <property type="entry name" value="3-OXOACYL-[ACYL-CARRIER-PROTEIN] REDUCTASE FABG"/>
    <property type="match status" value="1"/>
</dbReference>
<dbReference type="Proteomes" id="UP000198815">
    <property type="component" value="Unassembled WGS sequence"/>
</dbReference>
<dbReference type="InterPro" id="IPR002347">
    <property type="entry name" value="SDR_fam"/>
</dbReference>
<dbReference type="EMBL" id="FOGZ01000018">
    <property type="protein sequence ID" value="SER91576.1"/>
    <property type="molecule type" value="Genomic_DNA"/>
</dbReference>
<dbReference type="PRINTS" id="PR00080">
    <property type="entry name" value="SDRFAMILY"/>
</dbReference>
<evidence type="ECO:0000313" key="5">
    <source>
        <dbReference type="Proteomes" id="UP000198815"/>
    </source>
</evidence>